<sequence>MMKSGKGMVKLKEEVLYRISNPQAKHCVVGQESQNSELLLPEELIENVLTAIEPTIKRRDSFEMRLPELPKIDVHPTHLQTNASYPESHISPLLTSDPKNESFLIHKHLAYSADNLSCRTVNDATFVRAAFSNQLSMLQDSAAVVVVRLAFVALSTLPTLMVTAAVQRKLPCRVAGCLRHRAQ</sequence>
<accession>A0A5A7PG24</accession>
<dbReference type="Proteomes" id="UP000325081">
    <property type="component" value="Unassembled WGS sequence"/>
</dbReference>
<dbReference type="AlphaFoldDB" id="A0A5A7PG24"/>
<name>A0A5A7PG24_STRAF</name>
<evidence type="ECO:0000313" key="1">
    <source>
        <dbReference type="EMBL" id="GER31681.1"/>
    </source>
</evidence>
<proteinExistence type="predicted"/>
<evidence type="ECO:0000313" key="2">
    <source>
        <dbReference type="Proteomes" id="UP000325081"/>
    </source>
</evidence>
<gene>
    <name evidence="1" type="ORF">STAS_07706</name>
</gene>
<organism evidence="1 2">
    <name type="scientific">Striga asiatica</name>
    <name type="common">Asiatic witchweed</name>
    <name type="synonym">Buchnera asiatica</name>
    <dbReference type="NCBI Taxonomy" id="4170"/>
    <lineage>
        <taxon>Eukaryota</taxon>
        <taxon>Viridiplantae</taxon>
        <taxon>Streptophyta</taxon>
        <taxon>Embryophyta</taxon>
        <taxon>Tracheophyta</taxon>
        <taxon>Spermatophyta</taxon>
        <taxon>Magnoliopsida</taxon>
        <taxon>eudicotyledons</taxon>
        <taxon>Gunneridae</taxon>
        <taxon>Pentapetalae</taxon>
        <taxon>asterids</taxon>
        <taxon>lamiids</taxon>
        <taxon>Lamiales</taxon>
        <taxon>Orobanchaceae</taxon>
        <taxon>Buchnereae</taxon>
        <taxon>Striga</taxon>
    </lineage>
</organism>
<protein>
    <submittedName>
        <fullName evidence="1">p-glycoprotein 20</fullName>
    </submittedName>
</protein>
<comment type="caution">
    <text evidence="1">The sequence shown here is derived from an EMBL/GenBank/DDBJ whole genome shotgun (WGS) entry which is preliminary data.</text>
</comment>
<reference evidence="2" key="1">
    <citation type="journal article" date="2019" name="Curr. Biol.">
        <title>Genome Sequence of Striga asiatica Provides Insight into the Evolution of Plant Parasitism.</title>
        <authorList>
            <person name="Yoshida S."/>
            <person name="Kim S."/>
            <person name="Wafula E.K."/>
            <person name="Tanskanen J."/>
            <person name="Kim Y.M."/>
            <person name="Honaas L."/>
            <person name="Yang Z."/>
            <person name="Spallek T."/>
            <person name="Conn C.E."/>
            <person name="Ichihashi Y."/>
            <person name="Cheong K."/>
            <person name="Cui S."/>
            <person name="Der J.P."/>
            <person name="Gundlach H."/>
            <person name="Jiao Y."/>
            <person name="Hori C."/>
            <person name="Ishida J.K."/>
            <person name="Kasahara H."/>
            <person name="Kiba T."/>
            <person name="Kim M.S."/>
            <person name="Koo N."/>
            <person name="Laohavisit A."/>
            <person name="Lee Y.H."/>
            <person name="Lumba S."/>
            <person name="McCourt P."/>
            <person name="Mortimer J.C."/>
            <person name="Mutuku J.M."/>
            <person name="Nomura T."/>
            <person name="Sasaki-Sekimoto Y."/>
            <person name="Seto Y."/>
            <person name="Wang Y."/>
            <person name="Wakatake T."/>
            <person name="Sakakibara H."/>
            <person name="Demura T."/>
            <person name="Yamaguchi S."/>
            <person name="Yoneyama K."/>
            <person name="Manabe R.I."/>
            <person name="Nelson D.C."/>
            <person name="Schulman A.H."/>
            <person name="Timko M.P."/>
            <person name="dePamphilis C.W."/>
            <person name="Choi D."/>
            <person name="Shirasu K."/>
        </authorList>
    </citation>
    <scope>NUCLEOTIDE SEQUENCE [LARGE SCALE GENOMIC DNA]</scope>
    <source>
        <strain evidence="2">cv. UVA1</strain>
    </source>
</reference>
<dbReference type="EMBL" id="BKCP01004516">
    <property type="protein sequence ID" value="GER31681.1"/>
    <property type="molecule type" value="Genomic_DNA"/>
</dbReference>
<keyword evidence="2" id="KW-1185">Reference proteome</keyword>
<feature type="non-terminal residue" evidence="1">
    <location>
        <position position="183"/>
    </location>
</feature>